<evidence type="ECO:0008006" key="9">
    <source>
        <dbReference type="Google" id="ProtNLM"/>
    </source>
</evidence>
<dbReference type="EMBL" id="QXFU01002627">
    <property type="protein sequence ID" value="KAE8983450.1"/>
    <property type="molecule type" value="Genomic_DNA"/>
</dbReference>
<evidence type="ECO:0000259" key="5">
    <source>
        <dbReference type="PROSITE" id="PS50026"/>
    </source>
</evidence>
<dbReference type="PROSITE" id="PS50026">
    <property type="entry name" value="EGF_3"/>
    <property type="match status" value="2"/>
</dbReference>
<feature type="disulfide bond" evidence="2">
    <location>
        <begin position="71"/>
        <end position="80"/>
    </location>
</feature>
<dbReference type="Pfam" id="PF07974">
    <property type="entry name" value="EGF_2"/>
    <property type="match status" value="1"/>
</dbReference>
<feature type="disulfide bond" evidence="2">
    <location>
        <begin position="246"/>
        <end position="255"/>
    </location>
</feature>
<evidence type="ECO:0000256" key="3">
    <source>
        <dbReference type="SAM" id="Coils"/>
    </source>
</evidence>
<evidence type="ECO:0000256" key="1">
    <source>
        <dbReference type="ARBA" id="ARBA00023157"/>
    </source>
</evidence>
<keyword evidence="2" id="KW-0245">EGF-like domain</keyword>
<accession>A0A6A3IMZ7</accession>
<dbReference type="InterPro" id="IPR030392">
    <property type="entry name" value="S74_ICA"/>
</dbReference>
<feature type="coiled-coil region" evidence="3">
    <location>
        <begin position="976"/>
        <end position="1010"/>
    </location>
</feature>
<keyword evidence="1 2" id="KW-1015">Disulfide bond</keyword>
<gene>
    <name evidence="7" type="ORF">PR002_g23250</name>
</gene>
<dbReference type="PROSITE" id="PS01186">
    <property type="entry name" value="EGF_2"/>
    <property type="match status" value="2"/>
</dbReference>
<keyword evidence="4" id="KW-0732">Signal</keyword>
<feature type="domain" description="EGF-like" evidence="5">
    <location>
        <begin position="222"/>
        <end position="256"/>
    </location>
</feature>
<dbReference type="PROSITE" id="PS51688">
    <property type="entry name" value="ICA"/>
    <property type="match status" value="1"/>
</dbReference>
<dbReference type="InterPro" id="IPR000742">
    <property type="entry name" value="EGF"/>
</dbReference>
<dbReference type="Pfam" id="PF13884">
    <property type="entry name" value="Peptidase_S74"/>
    <property type="match status" value="1"/>
</dbReference>
<dbReference type="GO" id="GO:0003700">
    <property type="term" value="F:DNA-binding transcription factor activity"/>
    <property type="evidence" value="ECO:0007669"/>
    <property type="project" value="TreeGrafter"/>
</dbReference>
<feature type="signal peptide" evidence="4">
    <location>
        <begin position="1"/>
        <end position="26"/>
    </location>
</feature>
<dbReference type="AlphaFoldDB" id="A0A6A3IMZ7"/>
<protein>
    <recommendedName>
        <fullName evidence="9">EGF-like domain-containing protein</fullName>
    </recommendedName>
</protein>
<feature type="chain" id="PRO_5025429650" description="EGF-like domain-containing protein" evidence="4">
    <location>
        <begin position="27"/>
        <end position="1038"/>
    </location>
</feature>
<dbReference type="GO" id="GO:0043565">
    <property type="term" value="F:sequence-specific DNA binding"/>
    <property type="evidence" value="ECO:0007669"/>
    <property type="project" value="TreeGrafter"/>
</dbReference>
<dbReference type="GO" id="GO:0005634">
    <property type="term" value="C:nucleus"/>
    <property type="evidence" value="ECO:0007669"/>
    <property type="project" value="TreeGrafter"/>
</dbReference>
<comment type="caution">
    <text evidence="7">The sequence shown here is derived from an EMBL/GenBank/DDBJ whole genome shotgun (WGS) entry which is preliminary data.</text>
</comment>
<dbReference type="Gene3D" id="2.60.120.260">
    <property type="entry name" value="Galactose-binding domain-like"/>
    <property type="match status" value="1"/>
</dbReference>
<evidence type="ECO:0000256" key="2">
    <source>
        <dbReference type="PROSITE-ProRule" id="PRU00076"/>
    </source>
</evidence>
<dbReference type="CDD" id="cd00055">
    <property type="entry name" value="EGF_Lam"/>
    <property type="match status" value="1"/>
</dbReference>
<organism evidence="7 8">
    <name type="scientific">Phytophthora rubi</name>
    <dbReference type="NCBI Taxonomy" id="129364"/>
    <lineage>
        <taxon>Eukaryota</taxon>
        <taxon>Sar</taxon>
        <taxon>Stramenopiles</taxon>
        <taxon>Oomycota</taxon>
        <taxon>Peronosporomycetes</taxon>
        <taxon>Peronosporales</taxon>
        <taxon>Peronosporaceae</taxon>
        <taxon>Phytophthora</taxon>
    </lineage>
</organism>
<keyword evidence="3" id="KW-0175">Coiled coil</keyword>
<dbReference type="PANTHER" id="PTHR13029">
    <property type="match status" value="1"/>
</dbReference>
<dbReference type="PROSITE" id="PS00022">
    <property type="entry name" value="EGF_1"/>
    <property type="match status" value="1"/>
</dbReference>
<dbReference type="GO" id="GO:0016540">
    <property type="term" value="P:protein autoprocessing"/>
    <property type="evidence" value="ECO:0007669"/>
    <property type="project" value="TreeGrafter"/>
</dbReference>
<name>A0A6A3IMZ7_9STRA</name>
<dbReference type="InterPro" id="IPR013111">
    <property type="entry name" value="EGF_extracell"/>
</dbReference>
<dbReference type="Proteomes" id="UP000435112">
    <property type="component" value="Unassembled WGS sequence"/>
</dbReference>
<evidence type="ECO:0000259" key="6">
    <source>
        <dbReference type="PROSITE" id="PS51688"/>
    </source>
</evidence>
<sequence>MTKLIPAHYSRARGTALLCFVCLALAALQQAGGGLAHAVELKGTHCPGEGSQCSHHGTCAINRQGEHVCNCQWGYNSPDCSRKMCPHGANPTSSQQNDKKLRLRVSTTGDAEVTGGALSMTFQAHTVEFEMPLAQVTSDVCTSIFRRFQNLGDLTCERVALETSSEATFEIMLRTFPTFPIMNNLYYHDGNPPTSEFRCDTANVQLSSPSGSVQCVFESITDTNVKSYEECSGHGDCNAAEGVCACHEGFYGDHCGNNKDDEDVLVGPALGPFFKGNVLRLSASRGLSSEFHFMRADVGGQALFTMNGHGDTTWHHGSLQLREGGLYMSGGSAFQMQKDSTFEMKDGRARLEDTPLHLQLQSATDSAAQGAALLNIERLIPASTSELSMLPDFVRISQPKGPILRVNGAGQTVIHGGGLEILNGGLRLERGGIQVLSDGIKVMSGGLDVQSGNLAVRSGTLSLKNGQTTLAAPAGPVLLVQRDNNEGASPSSSLIEARGSRSSESKVFEVQDTGATFVHGGGLHVLAGGVTIVSGGQTIASGGLRVESGGVHIESGSLTTRGGFAIEDGGLTVQTDQVNGKALQVASTNINFAGALLSFDISHQHRERPSFRIIEALKPTDPGSYEAPTETMFSVDSLGNLETHGDIATTSGGRIIANGALISQAQAVFSSVQLHASENLVIPSTHSYVQITSDGVTSSNTARIDREHAYAGQLLVIQNDDEQPLGGDLNVAAGAAAIFVFDGGVWRPLTAAAFDTSSLTGVKTFEAANDLNLGEVTLSVQSVQVAGQRAGFVAVYGKGGVLEQHDSLRFEAASGTFTAEKIEAQRMRGSIDMSESELRGVDIIGGHISNVNMTAIEMVEVQGELFVEDEAFFGSSVTVDGQVMGSGAYVDASDQRFKTNVHQISNASEIVSKLRGVEYAYNVDEFPKKFPHDGRRELGFIAQEVERVVPQVISTDSDGFKYVAYARLVPVVVEALKREQQRADESETRLRHLESEMIELKRMLKSQQKLLLGVPQQLEASRVSYSVDSKTDALLEKQ</sequence>
<reference evidence="7 8" key="1">
    <citation type="submission" date="2018-09" db="EMBL/GenBank/DDBJ databases">
        <title>Genomic investigation of the strawberry pathogen Phytophthora fragariae indicates pathogenicity is determined by transcriptional variation in three key races.</title>
        <authorList>
            <person name="Adams T.M."/>
            <person name="Armitage A.D."/>
            <person name="Sobczyk M.K."/>
            <person name="Bates H.J."/>
            <person name="Dunwell J.M."/>
            <person name="Nellist C.F."/>
            <person name="Harrison R.J."/>
        </authorList>
    </citation>
    <scope>NUCLEOTIDE SEQUENCE [LARGE SCALE GENOMIC DNA]</scope>
    <source>
        <strain evidence="7 8">SCRP324</strain>
    </source>
</reference>
<dbReference type="PANTHER" id="PTHR13029:SF18">
    <property type="entry name" value="MYELIN REGULATORY FACTOR HOMOLOG 1"/>
    <property type="match status" value="1"/>
</dbReference>
<dbReference type="InterPro" id="IPR002049">
    <property type="entry name" value="LE_dom"/>
</dbReference>
<comment type="caution">
    <text evidence="2">Lacks conserved residue(s) required for the propagation of feature annotation.</text>
</comment>
<dbReference type="GO" id="GO:0005789">
    <property type="term" value="C:endoplasmic reticulum membrane"/>
    <property type="evidence" value="ECO:0007669"/>
    <property type="project" value="TreeGrafter"/>
</dbReference>
<evidence type="ECO:0000313" key="8">
    <source>
        <dbReference type="Proteomes" id="UP000435112"/>
    </source>
</evidence>
<feature type="domain" description="Peptidase S74" evidence="6">
    <location>
        <begin position="893"/>
        <end position="990"/>
    </location>
</feature>
<dbReference type="OrthoDB" id="27041at2759"/>
<proteinExistence type="predicted"/>
<dbReference type="InterPro" id="IPR051577">
    <property type="entry name" value="MRF-like"/>
</dbReference>
<evidence type="ECO:0000313" key="7">
    <source>
        <dbReference type="EMBL" id="KAE8983450.1"/>
    </source>
</evidence>
<dbReference type="GO" id="GO:0045893">
    <property type="term" value="P:positive regulation of DNA-templated transcription"/>
    <property type="evidence" value="ECO:0007669"/>
    <property type="project" value="TreeGrafter"/>
</dbReference>
<feature type="domain" description="EGF-like" evidence="5">
    <location>
        <begin position="42"/>
        <end position="81"/>
    </location>
</feature>
<evidence type="ECO:0000256" key="4">
    <source>
        <dbReference type="SAM" id="SignalP"/>
    </source>
</evidence>